<keyword evidence="3" id="KW-1185">Reference proteome</keyword>
<evidence type="ECO:0000313" key="2">
    <source>
        <dbReference type="EMBL" id="GHH82264.1"/>
    </source>
</evidence>
<dbReference type="AlphaFoldDB" id="A0A919GD41"/>
<dbReference type="Proteomes" id="UP000603708">
    <property type="component" value="Unassembled WGS sequence"/>
</dbReference>
<evidence type="ECO:0000313" key="3">
    <source>
        <dbReference type="Proteomes" id="UP000603708"/>
    </source>
</evidence>
<comment type="caution">
    <text evidence="2">The sequence shown here is derived from an EMBL/GenBank/DDBJ whole genome shotgun (WGS) entry which is preliminary data.</text>
</comment>
<accession>A0A919GD41</accession>
<dbReference type="EMBL" id="BNCD01000012">
    <property type="protein sequence ID" value="GHH82264.1"/>
    <property type="molecule type" value="Genomic_DNA"/>
</dbReference>
<sequence>MFDLRAEAEMRLYSEKLAKELALKRQCAQGGGHTADLRETPSAGEQLATPEDADSGRGTSDSPPRP</sequence>
<feature type="region of interest" description="Disordered" evidence="1">
    <location>
        <begin position="29"/>
        <end position="66"/>
    </location>
</feature>
<reference evidence="2" key="2">
    <citation type="submission" date="2020-09" db="EMBL/GenBank/DDBJ databases">
        <authorList>
            <person name="Sun Q."/>
            <person name="Ohkuma M."/>
        </authorList>
    </citation>
    <scope>NUCLEOTIDE SEQUENCE</scope>
    <source>
        <strain evidence="2">JCM 5069</strain>
    </source>
</reference>
<dbReference type="RefSeq" id="WP_189934240.1">
    <property type="nucleotide sequence ID" value="NZ_BNCD01000012.1"/>
</dbReference>
<reference evidence="2" key="1">
    <citation type="journal article" date="2014" name="Int. J. Syst. Evol. Microbiol.">
        <title>Complete genome sequence of Corynebacterium casei LMG S-19264T (=DSM 44701T), isolated from a smear-ripened cheese.</title>
        <authorList>
            <consortium name="US DOE Joint Genome Institute (JGI-PGF)"/>
            <person name="Walter F."/>
            <person name="Albersmeier A."/>
            <person name="Kalinowski J."/>
            <person name="Ruckert C."/>
        </authorList>
    </citation>
    <scope>NUCLEOTIDE SEQUENCE</scope>
    <source>
        <strain evidence="2">JCM 5069</strain>
    </source>
</reference>
<proteinExistence type="predicted"/>
<feature type="compositionally biased region" description="Polar residues" evidence="1">
    <location>
        <begin position="57"/>
        <end position="66"/>
    </location>
</feature>
<gene>
    <name evidence="2" type="ORF">GCM10018793_41660</name>
</gene>
<name>A0A919GD41_9ACTN</name>
<evidence type="ECO:0000256" key="1">
    <source>
        <dbReference type="SAM" id="MobiDB-lite"/>
    </source>
</evidence>
<protein>
    <submittedName>
        <fullName evidence="2">Uncharacterized protein</fullName>
    </submittedName>
</protein>
<organism evidence="2 3">
    <name type="scientific">Streptomyces sulfonofaciens</name>
    <dbReference type="NCBI Taxonomy" id="68272"/>
    <lineage>
        <taxon>Bacteria</taxon>
        <taxon>Bacillati</taxon>
        <taxon>Actinomycetota</taxon>
        <taxon>Actinomycetes</taxon>
        <taxon>Kitasatosporales</taxon>
        <taxon>Streptomycetaceae</taxon>
        <taxon>Streptomyces</taxon>
    </lineage>
</organism>